<dbReference type="GO" id="GO:0031267">
    <property type="term" value="F:small GTPase binding"/>
    <property type="evidence" value="ECO:0007669"/>
    <property type="project" value="TreeGrafter"/>
</dbReference>
<evidence type="ECO:0000256" key="8">
    <source>
        <dbReference type="ARBA" id="ARBA00047597"/>
    </source>
</evidence>
<dbReference type="PANTHER" id="PTHR24113">
    <property type="entry name" value="RAN GTPASE-ACTIVATING PROTEIN 1"/>
    <property type="match status" value="1"/>
</dbReference>
<evidence type="ECO:0000256" key="3">
    <source>
        <dbReference type="ARBA" id="ARBA00022614"/>
    </source>
</evidence>
<comment type="similarity">
    <text evidence="1 9">Belongs to the Arg-specific ADP-ribosyltransferase family.</text>
</comment>
<evidence type="ECO:0000256" key="4">
    <source>
        <dbReference type="ARBA" id="ARBA00022676"/>
    </source>
</evidence>
<dbReference type="Pfam" id="PF13516">
    <property type="entry name" value="LRR_6"/>
    <property type="match status" value="5"/>
</dbReference>
<dbReference type="GO" id="GO:0005096">
    <property type="term" value="F:GTPase activator activity"/>
    <property type="evidence" value="ECO:0007669"/>
    <property type="project" value="UniProtKB-KW"/>
</dbReference>
<dbReference type="Pfam" id="PF01129">
    <property type="entry name" value="ART"/>
    <property type="match status" value="1"/>
</dbReference>
<evidence type="ECO:0000256" key="7">
    <source>
        <dbReference type="ARBA" id="ARBA00022737"/>
    </source>
</evidence>
<dbReference type="GO" id="GO:0106274">
    <property type="term" value="F:NAD+-protein-arginine ADP-ribosyltransferase activity"/>
    <property type="evidence" value="ECO:0007669"/>
    <property type="project" value="UniProtKB-EC"/>
</dbReference>
<keyword evidence="6" id="KW-0548">Nucleotidyltransferase</keyword>
<evidence type="ECO:0000313" key="10">
    <source>
        <dbReference type="EMBL" id="CAF1152272.1"/>
    </source>
</evidence>
<keyword evidence="7" id="KW-0677">Repeat</keyword>
<keyword evidence="5 9" id="KW-0808">Transferase</keyword>
<evidence type="ECO:0000256" key="6">
    <source>
        <dbReference type="ARBA" id="ARBA00022695"/>
    </source>
</evidence>
<accession>A0A814SSF4</accession>
<keyword evidence="9" id="KW-0520">NAD</keyword>
<sequence length="462" mass="52519">MLLPISGYEKEELVSLEEAVRPITALLYDLDTKVYIAKRNSQKPADSLTCDQSASINLYTIEWEEPHDSLYTLLNRTLRSAERKALKPWFSYLKLFLTALYKLPSVKGVIWRGIRDDVYDQYNIDQVWWGVSSCTETMQVMERFVGRSGVRTLFTIECISGKAIGAHSFFKNENEIVLMPGTYLRVVAKWSPSENLYMIHLRETNSPYQFIASPSGKECNQTNGADLIQDLEHSEYRPRSINFAGRKLSDADIEKIVKDKIIKTHCTQLNLSGNNLTWYGCWAIANALRTNTILIQLNLSENQILHEGTKYLADALFENTVLTQLNLGSCQIKDNGVQYLADALQQNTTLTQLNLEQNAITDKGAYYLADVFRAKRKLTKLHLGANEITERGMKHLADALRINRTLTELNFKQNEIGDEGLKYLADALKTNRALIQLDLTSNKITEKGVQYLADALRSNKAR</sequence>
<organism evidence="10 11">
    <name type="scientific">Rotaria sordida</name>
    <dbReference type="NCBI Taxonomy" id="392033"/>
    <lineage>
        <taxon>Eukaryota</taxon>
        <taxon>Metazoa</taxon>
        <taxon>Spiralia</taxon>
        <taxon>Gnathifera</taxon>
        <taxon>Rotifera</taxon>
        <taxon>Eurotatoria</taxon>
        <taxon>Bdelloidea</taxon>
        <taxon>Philodinida</taxon>
        <taxon>Philodinidae</taxon>
        <taxon>Rotaria</taxon>
    </lineage>
</organism>
<dbReference type="SMART" id="SM00368">
    <property type="entry name" value="LRR_RI"/>
    <property type="match status" value="7"/>
</dbReference>
<dbReference type="InterPro" id="IPR027038">
    <property type="entry name" value="RanGap"/>
</dbReference>
<name>A0A814SSF4_9BILA</name>
<dbReference type="GO" id="GO:0048471">
    <property type="term" value="C:perinuclear region of cytoplasm"/>
    <property type="evidence" value="ECO:0007669"/>
    <property type="project" value="TreeGrafter"/>
</dbReference>
<dbReference type="Gene3D" id="3.90.176.10">
    <property type="entry name" value="Toxin ADP-ribosyltransferase, Chain A, domain 1"/>
    <property type="match status" value="1"/>
</dbReference>
<dbReference type="SUPFAM" id="SSF52047">
    <property type="entry name" value="RNI-like"/>
    <property type="match status" value="1"/>
</dbReference>
<keyword evidence="3" id="KW-0433">Leucine-rich repeat</keyword>
<dbReference type="Proteomes" id="UP000663882">
    <property type="component" value="Unassembled WGS sequence"/>
</dbReference>
<evidence type="ECO:0000313" key="11">
    <source>
        <dbReference type="Proteomes" id="UP000663882"/>
    </source>
</evidence>
<dbReference type="GO" id="GO:0005829">
    <property type="term" value="C:cytosol"/>
    <property type="evidence" value="ECO:0007669"/>
    <property type="project" value="TreeGrafter"/>
</dbReference>
<dbReference type="GO" id="GO:0005634">
    <property type="term" value="C:nucleus"/>
    <property type="evidence" value="ECO:0007669"/>
    <property type="project" value="TreeGrafter"/>
</dbReference>
<dbReference type="SUPFAM" id="SSF56399">
    <property type="entry name" value="ADP-ribosylation"/>
    <property type="match status" value="1"/>
</dbReference>
<reference evidence="10" key="1">
    <citation type="submission" date="2021-02" db="EMBL/GenBank/DDBJ databases">
        <authorList>
            <person name="Nowell W R."/>
        </authorList>
    </citation>
    <scope>NUCLEOTIDE SEQUENCE</scope>
</reference>
<evidence type="ECO:0000256" key="9">
    <source>
        <dbReference type="RuleBase" id="RU361228"/>
    </source>
</evidence>
<dbReference type="AlphaFoldDB" id="A0A814SSF4"/>
<gene>
    <name evidence="10" type="ORF">RFH988_LOCUS21982</name>
</gene>
<dbReference type="OrthoDB" id="120976at2759"/>
<dbReference type="InterPro" id="IPR032675">
    <property type="entry name" value="LRR_dom_sf"/>
</dbReference>
<keyword evidence="4 9" id="KW-0328">Glycosyltransferase</keyword>
<protein>
    <recommendedName>
        <fullName evidence="9">NAD(P)(+)--arginine ADP-ribosyltransferase</fullName>
        <ecNumber evidence="9">2.4.2.31</ecNumber>
    </recommendedName>
    <alternativeName>
        <fullName evidence="9">Mono(ADP-ribosyl)transferase</fullName>
    </alternativeName>
</protein>
<proteinExistence type="inferred from homology"/>
<comment type="catalytic activity">
    <reaction evidence="8 9">
        <text>L-arginyl-[protein] + NAD(+) = N(omega)-(ADP-D-ribosyl)-L-arginyl-[protein] + nicotinamide + H(+)</text>
        <dbReference type="Rhea" id="RHEA:19149"/>
        <dbReference type="Rhea" id="RHEA-COMP:10532"/>
        <dbReference type="Rhea" id="RHEA-COMP:15087"/>
        <dbReference type="ChEBI" id="CHEBI:15378"/>
        <dbReference type="ChEBI" id="CHEBI:17154"/>
        <dbReference type="ChEBI" id="CHEBI:29965"/>
        <dbReference type="ChEBI" id="CHEBI:57540"/>
        <dbReference type="ChEBI" id="CHEBI:142554"/>
        <dbReference type="EC" id="2.4.2.31"/>
    </reaction>
</comment>
<keyword evidence="2" id="KW-0343">GTPase activation</keyword>
<dbReference type="InterPro" id="IPR001611">
    <property type="entry name" value="Leu-rich_rpt"/>
</dbReference>
<dbReference type="InterPro" id="IPR000768">
    <property type="entry name" value="ART"/>
</dbReference>
<dbReference type="PANTHER" id="PTHR24113:SF12">
    <property type="entry name" value="RAN GTPASE-ACTIVATING PROTEIN 1"/>
    <property type="match status" value="1"/>
</dbReference>
<dbReference type="Gene3D" id="3.80.10.10">
    <property type="entry name" value="Ribonuclease Inhibitor"/>
    <property type="match status" value="2"/>
</dbReference>
<dbReference type="GO" id="GO:0016779">
    <property type="term" value="F:nucleotidyltransferase activity"/>
    <property type="evidence" value="ECO:0007669"/>
    <property type="project" value="UniProtKB-KW"/>
</dbReference>
<dbReference type="GO" id="GO:0006913">
    <property type="term" value="P:nucleocytoplasmic transport"/>
    <property type="evidence" value="ECO:0007669"/>
    <property type="project" value="TreeGrafter"/>
</dbReference>
<evidence type="ECO:0000256" key="5">
    <source>
        <dbReference type="ARBA" id="ARBA00022679"/>
    </source>
</evidence>
<comment type="caution">
    <text evidence="10">The sequence shown here is derived from an EMBL/GenBank/DDBJ whole genome shotgun (WGS) entry which is preliminary data.</text>
</comment>
<dbReference type="EMBL" id="CAJNOO010001436">
    <property type="protein sequence ID" value="CAF1152272.1"/>
    <property type="molecule type" value="Genomic_DNA"/>
</dbReference>
<dbReference type="EC" id="2.4.2.31" evidence="9"/>
<evidence type="ECO:0000256" key="1">
    <source>
        <dbReference type="ARBA" id="ARBA00009558"/>
    </source>
</evidence>
<evidence type="ECO:0000256" key="2">
    <source>
        <dbReference type="ARBA" id="ARBA00022468"/>
    </source>
</evidence>
<keyword evidence="9" id="KW-0521">NADP</keyword>